<dbReference type="RefSeq" id="WP_076116641.1">
    <property type="nucleotide sequence ID" value="NZ_MPTC01000001.1"/>
</dbReference>
<organism evidence="1 2">
    <name type="scientific">Paenibacillus odorifer</name>
    <dbReference type="NCBI Taxonomy" id="189426"/>
    <lineage>
        <taxon>Bacteria</taxon>
        <taxon>Bacillati</taxon>
        <taxon>Bacillota</taxon>
        <taxon>Bacilli</taxon>
        <taxon>Bacillales</taxon>
        <taxon>Paenibacillaceae</taxon>
        <taxon>Paenibacillus</taxon>
    </lineage>
</organism>
<dbReference type="EMBL" id="MPTC01000001">
    <property type="protein sequence ID" value="OMD44284.1"/>
    <property type="molecule type" value="Genomic_DNA"/>
</dbReference>
<protein>
    <submittedName>
        <fullName evidence="1">Replication protein</fullName>
    </submittedName>
</protein>
<comment type="caution">
    <text evidence="1">The sequence shown here is derived from an EMBL/GenBank/DDBJ whole genome shotgun (WGS) entry which is preliminary data.</text>
</comment>
<accession>A0A1R0YAH7</accession>
<dbReference type="OrthoDB" id="9803733at2"/>
<name>A0A1R0YAH7_9BACL</name>
<proteinExistence type="predicted"/>
<sequence length="251" mass="28655">MKPSGGIVRVSKRDSSYTILDPYFLSDDRLSWKSKGLLGYLLSKPSNWQVYIGDLVKRSTDGRDAVYSAIKELEAAGYVERRQTRDSSNRITGMETIIYERPIVDDPEPDFPHTDIPDTVEPKADNQIQVINDLSNKDFKREINKGATENDEVILQTLSKALRKLPLNDTASLYDHYFADIYQMLTRRFNGRLEPDIIELAADRYFAKAIDVRTGLPKENVYSPVGLFYDAYTEALAEWKALRYKRNIAGG</sequence>
<dbReference type="Proteomes" id="UP000187439">
    <property type="component" value="Unassembled WGS sequence"/>
</dbReference>
<gene>
    <name evidence="1" type="ORF">BSK52_01780</name>
</gene>
<dbReference type="AlphaFoldDB" id="A0A1R0YAH7"/>
<reference evidence="1 2" key="1">
    <citation type="submission" date="2016-10" db="EMBL/GenBank/DDBJ databases">
        <title>Paenibacillus species isolates.</title>
        <authorList>
            <person name="Beno S.M."/>
        </authorList>
    </citation>
    <scope>NUCLEOTIDE SEQUENCE [LARGE SCALE GENOMIC DNA]</scope>
    <source>
        <strain evidence="1 2">FSL H7-0710</strain>
    </source>
</reference>
<evidence type="ECO:0000313" key="2">
    <source>
        <dbReference type="Proteomes" id="UP000187439"/>
    </source>
</evidence>
<evidence type="ECO:0000313" key="1">
    <source>
        <dbReference type="EMBL" id="OMD44284.1"/>
    </source>
</evidence>